<accession>A0ABP8W943</accession>
<dbReference type="Gene3D" id="1.10.8.1050">
    <property type="entry name" value="Antitoxin VbhA-like"/>
    <property type="match status" value="1"/>
</dbReference>
<protein>
    <recommendedName>
        <fullName evidence="1">Antitoxin VbhA domain-containing protein</fullName>
    </recommendedName>
</protein>
<dbReference type="InterPro" id="IPR033788">
    <property type="entry name" value="VbhA-like"/>
</dbReference>
<reference evidence="3" key="1">
    <citation type="journal article" date="2019" name="Int. J. Syst. Evol. Microbiol.">
        <title>The Global Catalogue of Microorganisms (GCM) 10K type strain sequencing project: providing services to taxonomists for standard genome sequencing and annotation.</title>
        <authorList>
            <consortium name="The Broad Institute Genomics Platform"/>
            <consortium name="The Broad Institute Genome Sequencing Center for Infectious Disease"/>
            <person name="Wu L."/>
            <person name="Ma J."/>
        </authorList>
    </citation>
    <scope>NUCLEOTIDE SEQUENCE [LARGE SCALE GENOMIC DNA]</scope>
    <source>
        <strain evidence="3">JCM 18956</strain>
    </source>
</reference>
<feature type="domain" description="Antitoxin VbhA" evidence="1">
    <location>
        <begin position="20"/>
        <end position="61"/>
    </location>
</feature>
<keyword evidence="3" id="KW-1185">Reference proteome</keyword>
<evidence type="ECO:0000313" key="2">
    <source>
        <dbReference type="EMBL" id="GAA4682519.1"/>
    </source>
</evidence>
<name>A0ABP8W943_9MICO</name>
<dbReference type="CDD" id="cd11586">
    <property type="entry name" value="VbhA_like"/>
    <property type="match status" value="1"/>
</dbReference>
<dbReference type="Proteomes" id="UP001501295">
    <property type="component" value="Unassembled WGS sequence"/>
</dbReference>
<sequence length="69" mass="7658">MTIKTAQLSESERARWQQMVDEVRTSGALEGGHASNVTHAAQDSWVRGEFTFEQMGDAIRRTHPSTVGL</sequence>
<gene>
    <name evidence="2" type="ORF">GCM10025780_30050</name>
</gene>
<organism evidence="2 3">
    <name type="scientific">Frondihabitans cladoniiphilus</name>
    <dbReference type="NCBI Taxonomy" id="715785"/>
    <lineage>
        <taxon>Bacteria</taxon>
        <taxon>Bacillati</taxon>
        <taxon>Actinomycetota</taxon>
        <taxon>Actinomycetes</taxon>
        <taxon>Micrococcales</taxon>
        <taxon>Microbacteriaceae</taxon>
        <taxon>Frondihabitans</taxon>
    </lineage>
</organism>
<dbReference type="InterPro" id="IPR041535">
    <property type="entry name" value="VbhA"/>
</dbReference>
<evidence type="ECO:0000259" key="1">
    <source>
        <dbReference type="Pfam" id="PF18495"/>
    </source>
</evidence>
<dbReference type="RefSeq" id="WP_345376733.1">
    <property type="nucleotide sequence ID" value="NZ_BAABLM010000007.1"/>
</dbReference>
<evidence type="ECO:0000313" key="3">
    <source>
        <dbReference type="Proteomes" id="UP001501295"/>
    </source>
</evidence>
<dbReference type="EMBL" id="BAABLM010000007">
    <property type="protein sequence ID" value="GAA4682519.1"/>
    <property type="molecule type" value="Genomic_DNA"/>
</dbReference>
<proteinExistence type="predicted"/>
<comment type="caution">
    <text evidence="2">The sequence shown here is derived from an EMBL/GenBank/DDBJ whole genome shotgun (WGS) entry which is preliminary data.</text>
</comment>
<dbReference type="Pfam" id="PF18495">
    <property type="entry name" value="VbhA"/>
    <property type="match status" value="1"/>
</dbReference>
<dbReference type="InterPro" id="IPR043038">
    <property type="entry name" value="VbhA_sf"/>
</dbReference>